<evidence type="ECO:0000256" key="1">
    <source>
        <dbReference type="SAM" id="Phobius"/>
    </source>
</evidence>
<gene>
    <name evidence="2" type="ORF">CY34DRAFT_429306</name>
</gene>
<keyword evidence="1" id="KW-0472">Membrane</keyword>
<dbReference type="AlphaFoldDB" id="A0A0D0AFM2"/>
<name>A0A0D0AFM2_9AGAM</name>
<dbReference type="OrthoDB" id="2688454at2759"/>
<organism evidence="2 3">
    <name type="scientific">Suillus luteus UH-Slu-Lm8-n1</name>
    <dbReference type="NCBI Taxonomy" id="930992"/>
    <lineage>
        <taxon>Eukaryota</taxon>
        <taxon>Fungi</taxon>
        <taxon>Dikarya</taxon>
        <taxon>Basidiomycota</taxon>
        <taxon>Agaricomycotina</taxon>
        <taxon>Agaricomycetes</taxon>
        <taxon>Agaricomycetidae</taxon>
        <taxon>Boletales</taxon>
        <taxon>Suillineae</taxon>
        <taxon>Suillaceae</taxon>
        <taxon>Suillus</taxon>
    </lineage>
</organism>
<dbReference type="Proteomes" id="UP000054485">
    <property type="component" value="Unassembled WGS sequence"/>
</dbReference>
<keyword evidence="1" id="KW-0812">Transmembrane</keyword>
<keyword evidence="3" id="KW-1185">Reference proteome</keyword>
<proteinExistence type="predicted"/>
<dbReference type="EMBL" id="KN835134">
    <property type="protein sequence ID" value="KIK48990.1"/>
    <property type="molecule type" value="Genomic_DNA"/>
</dbReference>
<evidence type="ECO:0000313" key="2">
    <source>
        <dbReference type="EMBL" id="KIK48990.1"/>
    </source>
</evidence>
<evidence type="ECO:0000313" key="3">
    <source>
        <dbReference type="Proteomes" id="UP000054485"/>
    </source>
</evidence>
<feature type="transmembrane region" description="Helical" evidence="1">
    <location>
        <begin position="12"/>
        <end position="32"/>
    </location>
</feature>
<dbReference type="InParanoid" id="A0A0D0AFM2"/>
<reference evidence="3" key="2">
    <citation type="submission" date="2015-01" db="EMBL/GenBank/DDBJ databases">
        <title>Evolutionary Origins and Diversification of the Mycorrhizal Mutualists.</title>
        <authorList>
            <consortium name="DOE Joint Genome Institute"/>
            <consortium name="Mycorrhizal Genomics Consortium"/>
            <person name="Kohler A."/>
            <person name="Kuo A."/>
            <person name="Nagy L.G."/>
            <person name="Floudas D."/>
            <person name="Copeland A."/>
            <person name="Barry K.W."/>
            <person name="Cichocki N."/>
            <person name="Veneault-Fourrey C."/>
            <person name="LaButti K."/>
            <person name="Lindquist E.A."/>
            <person name="Lipzen A."/>
            <person name="Lundell T."/>
            <person name="Morin E."/>
            <person name="Murat C."/>
            <person name="Riley R."/>
            <person name="Ohm R."/>
            <person name="Sun H."/>
            <person name="Tunlid A."/>
            <person name="Henrissat B."/>
            <person name="Grigoriev I.V."/>
            <person name="Hibbett D.S."/>
            <person name="Martin F."/>
        </authorList>
    </citation>
    <scope>NUCLEOTIDE SEQUENCE [LARGE SCALE GENOMIC DNA]</scope>
    <source>
        <strain evidence="3">UH-Slu-Lm8-n1</strain>
    </source>
</reference>
<dbReference type="HOGENOM" id="CLU_2238379_0_0_1"/>
<reference evidence="2 3" key="1">
    <citation type="submission" date="2014-04" db="EMBL/GenBank/DDBJ databases">
        <authorList>
            <consortium name="DOE Joint Genome Institute"/>
            <person name="Kuo A."/>
            <person name="Ruytinx J."/>
            <person name="Rineau F."/>
            <person name="Colpaert J."/>
            <person name="Kohler A."/>
            <person name="Nagy L.G."/>
            <person name="Floudas D."/>
            <person name="Copeland A."/>
            <person name="Barry K.W."/>
            <person name="Cichocki N."/>
            <person name="Veneault-Fourrey C."/>
            <person name="LaButti K."/>
            <person name="Lindquist E.A."/>
            <person name="Lipzen A."/>
            <person name="Lundell T."/>
            <person name="Morin E."/>
            <person name="Murat C."/>
            <person name="Sun H."/>
            <person name="Tunlid A."/>
            <person name="Henrissat B."/>
            <person name="Grigoriev I.V."/>
            <person name="Hibbett D.S."/>
            <person name="Martin F."/>
            <person name="Nordberg H.P."/>
            <person name="Cantor M.N."/>
            <person name="Hua S.X."/>
        </authorList>
    </citation>
    <scope>NUCLEOTIDE SEQUENCE [LARGE SCALE GENOMIC DNA]</scope>
    <source>
        <strain evidence="2 3">UH-Slu-Lm8-n1</strain>
    </source>
</reference>
<accession>A0A0D0AFM2</accession>
<protein>
    <submittedName>
        <fullName evidence="2">Uncharacterized protein</fullName>
    </submittedName>
</protein>
<keyword evidence="1" id="KW-1133">Transmembrane helix</keyword>
<sequence>MSTRPCFGDSFALSPSLIASLSAAVPLSWYGVAAKGSTGWCYSCVGSHSADRGGISRLLLRAWCTLWYSEIWSLVFWLCSVASCDVHMLKAISTMLLAALLRFAR</sequence>